<protein>
    <recommendedName>
        <fullName evidence="7">BioF2-like acetyltransferase domain-containing protein</fullName>
    </recommendedName>
</protein>
<evidence type="ECO:0000256" key="5">
    <source>
        <dbReference type="ARBA" id="ARBA00023315"/>
    </source>
</evidence>
<dbReference type="GO" id="GO:0008360">
    <property type="term" value="P:regulation of cell shape"/>
    <property type="evidence" value="ECO:0007669"/>
    <property type="project" value="UniProtKB-KW"/>
</dbReference>
<evidence type="ECO:0000256" key="6">
    <source>
        <dbReference type="ARBA" id="ARBA00023316"/>
    </source>
</evidence>
<keyword evidence="4" id="KW-0573">Peptidoglycan synthesis</keyword>
<keyword evidence="3" id="KW-0133">Cell shape</keyword>
<dbReference type="Pfam" id="PF13480">
    <property type="entry name" value="Acetyltransf_6"/>
    <property type="match status" value="1"/>
</dbReference>
<gene>
    <name evidence="8" type="ORF">HD592_001342</name>
</gene>
<dbReference type="GO" id="GO:0009252">
    <property type="term" value="P:peptidoglycan biosynthetic process"/>
    <property type="evidence" value="ECO:0007669"/>
    <property type="project" value="UniProtKB-KW"/>
</dbReference>
<dbReference type="InterPro" id="IPR038740">
    <property type="entry name" value="BioF2-like_GNAT_dom"/>
</dbReference>
<reference evidence="8" key="1">
    <citation type="submission" date="2020-08" db="EMBL/GenBank/DDBJ databases">
        <title>Sequencing the genomes of 1000 actinobacteria strains.</title>
        <authorList>
            <person name="Klenk H.-P."/>
        </authorList>
    </citation>
    <scope>NUCLEOTIDE SEQUENCE</scope>
    <source>
        <strain evidence="8">DSM 10695</strain>
    </source>
</reference>
<dbReference type="AlphaFoldDB" id="A0A923IX68"/>
<dbReference type="InterPro" id="IPR016181">
    <property type="entry name" value="Acyl_CoA_acyltransferase"/>
</dbReference>
<dbReference type="InterPro" id="IPR003447">
    <property type="entry name" value="FEMABX"/>
</dbReference>
<keyword evidence="5" id="KW-0012">Acyltransferase</keyword>
<keyword evidence="2" id="KW-0808">Transferase</keyword>
<name>A0A923IX68_9ACTO</name>
<dbReference type="InterPro" id="IPR050644">
    <property type="entry name" value="PG_Glycine_Bridge_Synth"/>
</dbReference>
<dbReference type="Gene3D" id="3.40.630.30">
    <property type="match status" value="2"/>
</dbReference>
<organism evidence="8 9">
    <name type="scientific">Schaalia hyovaginalis</name>
    <dbReference type="NCBI Taxonomy" id="29316"/>
    <lineage>
        <taxon>Bacteria</taxon>
        <taxon>Bacillati</taxon>
        <taxon>Actinomycetota</taxon>
        <taxon>Actinomycetes</taxon>
        <taxon>Actinomycetales</taxon>
        <taxon>Actinomycetaceae</taxon>
        <taxon>Schaalia</taxon>
    </lineage>
</organism>
<evidence type="ECO:0000256" key="2">
    <source>
        <dbReference type="ARBA" id="ARBA00022679"/>
    </source>
</evidence>
<evidence type="ECO:0000259" key="7">
    <source>
        <dbReference type="Pfam" id="PF13480"/>
    </source>
</evidence>
<dbReference type="RefSeq" id="WP_184452759.1">
    <property type="nucleotide sequence ID" value="NZ_JACHMK010000001.1"/>
</dbReference>
<feature type="domain" description="BioF2-like acetyltransferase" evidence="7">
    <location>
        <begin position="167"/>
        <end position="293"/>
    </location>
</feature>
<evidence type="ECO:0000313" key="9">
    <source>
        <dbReference type="Proteomes" id="UP000617426"/>
    </source>
</evidence>
<proteinExistence type="inferred from homology"/>
<sequence>MTRPRWILRRGSHEEFDALVAGAAIDPPIEQTIEWAQFEESDEDRQALGVFVVEDPAGRPRAVFRATRINDHGTHFVWLRHGPVWLGDPSTEEERELVDALVNDMKIIDAGATHIRLDLRFPAEGTILPASMITYDRTVVVDTSISSRGLGHDAAAEEILSRFKSRGRRDVRKSIRESGLVCADETERARGDFEEYHAVMRETAERDGFAPWPKATYERMIRILGPDRARVYAGRIEGELVCWAIVTISGARGWYFCAASKSAVSRRLVADRLLLFFCTELALLGVEQVDLMGIGSDVAPGLMSLNTFKTKFSPKIREVPAAREIVVRPWLCSSVSRARRLVRSLRR</sequence>
<dbReference type="GO" id="GO:0016755">
    <property type="term" value="F:aminoacyltransferase activity"/>
    <property type="evidence" value="ECO:0007669"/>
    <property type="project" value="InterPro"/>
</dbReference>
<dbReference type="GO" id="GO:0071555">
    <property type="term" value="P:cell wall organization"/>
    <property type="evidence" value="ECO:0007669"/>
    <property type="project" value="UniProtKB-KW"/>
</dbReference>
<dbReference type="PROSITE" id="PS51191">
    <property type="entry name" value="FEMABX"/>
    <property type="match status" value="1"/>
</dbReference>
<evidence type="ECO:0000256" key="1">
    <source>
        <dbReference type="ARBA" id="ARBA00009943"/>
    </source>
</evidence>
<dbReference type="SUPFAM" id="SSF55729">
    <property type="entry name" value="Acyl-CoA N-acyltransferases (Nat)"/>
    <property type="match status" value="1"/>
</dbReference>
<dbReference type="PANTHER" id="PTHR36174">
    <property type="entry name" value="LIPID II:GLYCINE GLYCYLTRANSFERASE"/>
    <property type="match status" value="1"/>
</dbReference>
<comment type="caution">
    <text evidence="8">The sequence shown here is derived from an EMBL/GenBank/DDBJ whole genome shotgun (WGS) entry which is preliminary data.</text>
</comment>
<dbReference type="PANTHER" id="PTHR36174:SF1">
    <property type="entry name" value="LIPID II:GLYCINE GLYCYLTRANSFERASE"/>
    <property type="match status" value="1"/>
</dbReference>
<evidence type="ECO:0000256" key="4">
    <source>
        <dbReference type="ARBA" id="ARBA00022984"/>
    </source>
</evidence>
<accession>A0A923IX68</accession>
<keyword evidence="6" id="KW-0961">Cell wall biogenesis/degradation</keyword>
<dbReference type="EMBL" id="JACHMK010000001">
    <property type="protein sequence ID" value="MBB6334777.1"/>
    <property type="molecule type" value="Genomic_DNA"/>
</dbReference>
<keyword evidence="9" id="KW-1185">Reference proteome</keyword>
<evidence type="ECO:0000256" key="3">
    <source>
        <dbReference type="ARBA" id="ARBA00022960"/>
    </source>
</evidence>
<evidence type="ECO:0000313" key="8">
    <source>
        <dbReference type="EMBL" id="MBB6334777.1"/>
    </source>
</evidence>
<dbReference type="Proteomes" id="UP000617426">
    <property type="component" value="Unassembled WGS sequence"/>
</dbReference>
<comment type="similarity">
    <text evidence="1">Belongs to the FemABX family.</text>
</comment>